<dbReference type="Proteomes" id="UP000708148">
    <property type="component" value="Unassembled WGS sequence"/>
</dbReference>
<dbReference type="GO" id="GO:0005319">
    <property type="term" value="F:lipid transporter activity"/>
    <property type="evidence" value="ECO:0007669"/>
    <property type="project" value="TreeGrafter"/>
</dbReference>
<dbReference type="InterPro" id="IPR039342">
    <property type="entry name" value="TGD2-like"/>
</dbReference>
<dbReference type="EMBL" id="CAJHUC010001948">
    <property type="protein sequence ID" value="CAD7702791.1"/>
    <property type="molecule type" value="Genomic_DNA"/>
</dbReference>
<dbReference type="OrthoDB" id="1924069at2759"/>
<organism evidence="3 4">
    <name type="scientific">Ostreobium quekettii</name>
    <dbReference type="NCBI Taxonomy" id="121088"/>
    <lineage>
        <taxon>Eukaryota</taxon>
        <taxon>Viridiplantae</taxon>
        <taxon>Chlorophyta</taxon>
        <taxon>core chlorophytes</taxon>
        <taxon>Ulvophyceae</taxon>
        <taxon>TCBD clade</taxon>
        <taxon>Bryopsidales</taxon>
        <taxon>Ostreobineae</taxon>
        <taxon>Ostreobiaceae</taxon>
        <taxon>Ostreobium</taxon>
    </lineage>
</organism>
<proteinExistence type="predicted"/>
<name>A0A8S1JBE3_9CHLO</name>
<evidence type="ECO:0000313" key="4">
    <source>
        <dbReference type="Proteomes" id="UP000708148"/>
    </source>
</evidence>
<keyword evidence="1" id="KW-0472">Membrane</keyword>
<keyword evidence="1" id="KW-1133">Transmembrane helix</keyword>
<evidence type="ECO:0000256" key="1">
    <source>
        <dbReference type="SAM" id="Phobius"/>
    </source>
</evidence>
<dbReference type="GO" id="GO:0005543">
    <property type="term" value="F:phospholipid binding"/>
    <property type="evidence" value="ECO:0007669"/>
    <property type="project" value="TreeGrafter"/>
</dbReference>
<dbReference type="InterPro" id="IPR003399">
    <property type="entry name" value="Mce/MlaD"/>
</dbReference>
<reference evidence="3" key="1">
    <citation type="submission" date="2020-12" db="EMBL/GenBank/DDBJ databases">
        <authorList>
            <person name="Iha C."/>
        </authorList>
    </citation>
    <scope>NUCLEOTIDE SEQUENCE</scope>
</reference>
<evidence type="ECO:0000259" key="2">
    <source>
        <dbReference type="Pfam" id="PF02470"/>
    </source>
</evidence>
<dbReference type="AlphaFoldDB" id="A0A8S1JBE3"/>
<gene>
    <name evidence="3" type="ORF">OSTQU699_LOCUS8148</name>
</gene>
<protein>
    <recommendedName>
        <fullName evidence="2">Mce/MlaD domain-containing protein</fullName>
    </recommendedName>
</protein>
<dbReference type="PANTHER" id="PTHR34675">
    <property type="entry name" value="PROTEIN TRIGALACTOSYLDIACYLGLYCEROL 2, CHLOROPLASTIC"/>
    <property type="match status" value="1"/>
</dbReference>
<dbReference type="Pfam" id="PF02470">
    <property type="entry name" value="MlaD"/>
    <property type="match status" value="1"/>
</dbReference>
<dbReference type="PANTHER" id="PTHR34675:SF1">
    <property type="entry name" value="PROTEIN TRIGALACTOSYLDIACYLGLYCEROL 2, CHLOROPLASTIC"/>
    <property type="match status" value="1"/>
</dbReference>
<evidence type="ECO:0000313" key="3">
    <source>
        <dbReference type="EMBL" id="CAD7702791.1"/>
    </source>
</evidence>
<feature type="transmembrane region" description="Helical" evidence="1">
    <location>
        <begin position="32"/>
        <end position="53"/>
    </location>
</feature>
<feature type="domain" description="Mce/MlaD" evidence="2">
    <location>
        <begin position="66"/>
        <end position="141"/>
    </location>
</feature>
<comment type="caution">
    <text evidence="3">The sequence shown here is derived from an EMBL/GenBank/DDBJ whole genome shotgun (WGS) entry which is preliminary data.</text>
</comment>
<dbReference type="GO" id="GO:0009706">
    <property type="term" value="C:chloroplast inner membrane"/>
    <property type="evidence" value="ECO:0007669"/>
    <property type="project" value="TreeGrafter"/>
</dbReference>
<accession>A0A8S1JBE3</accession>
<keyword evidence="1" id="KW-0812">Transmembrane</keyword>
<sequence length="321" mass="33945">MASAGGDEDDGQPGFLDKISKMLRDFGIGRRSIWEGGVGAFVLGGAVLTFWLLSWARGSQLRKGRPYQATVVFPQACGITVGTPVRIRGVPVGSALNVTPRLDGVDVQIEVKDDGIVIPLNSVVEANQSGLIAEPFVDVTPQLPLPDFEAGPLSSDCDKDGKIVCHRGRIQGEQGVSLDDLVYICTKLARQMDADGVDSMFKAAESLSEALDIAQPLILQAAGFVEEMTPLLADLRSGGLVGNVEALTKSVAEAASDIQLLQKAVLDDENIGAIRGAVKTLTQTLQNVESIAGDMSVFTGDSKVMGNLKRLIGALSRIVEE</sequence>
<keyword evidence="4" id="KW-1185">Reference proteome</keyword>